<proteinExistence type="predicted"/>
<reference evidence="1" key="1">
    <citation type="submission" date="2020-12" db="EMBL/GenBank/DDBJ databases">
        <title>Clostridium thailandense sp. nov., a novel acetogenic bacterium isolated from peat land soil in Thailand.</title>
        <authorList>
            <person name="Chaikitkaew S."/>
            <person name="Birkeland N.K."/>
        </authorList>
    </citation>
    <scope>NUCLEOTIDE SEQUENCE</scope>
    <source>
        <strain evidence="1">DSM 17425</strain>
    </source>
</reference>
<evidence type="ECO:0000313" key="1">
    <source>
        <dbReference type="EMBL" id="MBI6873057.1"/>
    </source>
</evidence>
<dbReference type="RefSeq" id="WP_211142528.1">
    <property type="nucleotide sequence ID" value="NZ_JAEEGB010000010.1"/>
</dbReference>
<comment type="caution">
    <text evidence="1">The sequence shown here is derived from an EMBL/GenBank/DDBJ whole genome shotgun (WGS) entry which is preliminary data.</text>
</comment>
<keyword evidence="2" id="KW-1185">Reference proteome</keyword>
<dbReference type="EMBL" id="JAEEGB010000010">
    <property type="protein sequence ID" value="MBI6873057.1"/>
    <property type="molecule type" value="Genomic_DNA"/>
</dbReference>
<dbReference type="Proteomes" id="UP000622687">
    <property type="component" value="Unassembled WGS sequence"/>
</dbReference>
<evidence type="ECO:0000313" key="2">
    <source>
        <dbReference type="Proteomes" id="UP000622687"/>
    </source>
</evidence>
<dbReference type="AlphaFoldDB" id="A0A934M3D1"/>
<protein>
    <submittedName>
        <fullName evidence="1">Uncharacterized protein</fullName>
    </submittedName>
</protein>
<organism evidence="1 2">
    <name type="scientific">Clostridium aciditolerans</name>
    <dbReference type="NCBI Taxonomy" id="339861"/>
    <lineage>
        <taxon>Bacteria</taxon>
        <taxon>Bacillati</taxon>
        <taxon>Bacillota</taxon>
        <taxon>Clostridia</taxon>
        <taxon>Eubacteriales</taxon>
        <taxon>Clostridiaceae</taxon>
        <taxon>Clostridium</taxon>
    </lineage>
</organism>
<name>A0A934M3D1_9CLOT</name>
<sequence>MEILIRNNDLKLQQNTMKVDIIQKPREFLLTELDENIYKNVSSISEEEVKEFFNTTTSTAIKCDDNLVKYINDSNCFLAEYYVNHKFYKEELYEYKIINGSIFYGCIDYSYKKGGIK</sequence>
<gene>
    <name evidence="1" type="ORF">I6U51_10120</name>
</gene>
<accession>A0A934M3D1</accession>